<proteinExistence type="predicted"/>
<reference evidence="3 4" key="1">
    <citation type="submission" date="2019-09" db="EMBL/GenBank/DDBJ databases">
        <authorList>
            <person name="Ou C."/>
        </authorList>
    </citation>
    <scope>NUCLEOTIDE SEQUENCE [LARGE SCALE GENOMIC DNA]</scope>
    <source>
        <strain evidence="3">S2</strain>
        <tissue evidence="3">Leaf</tissue>
    </source>
</reference>
<feature type="chain" id="PRO_5024411048" evidence="1">
    <location>
        <begin position="29"/>
        <end position="188"/>
    </location>
</feature>
<dbReference type="PANTHER" id="PTHR31890:SF9">
    <property type="entry name" value="PLANT INVERTASE_PECTIN METHYLESTERASE INHIBITOR SUPERFAMILY PROTEIN"/>
    <property type="match status" value="1"/>
</dbReference>
<name>A0A5N5GHE8_9ROSA</name>
<evidence type="ECO:0000313" key="3">
    <source>
        <dbReference type="EMBL" id="KAB2614956.1"/>
    </source>
</evidence>
<dbReference type="EMBL" id="SMOL01000402">
    <property type="protein sequence ID" value="KAB2614956.1"/>
    <property type="molecule type" value="Genomic_DNA"/>
</dbReference>
<evidence type="ECO:0000256" key="1">
    <source>
        <dbReference type="SAM" id="SignalP"/>
    </source>
</evidence>
<dbReference type="SMART" id="SM00856">
    <property type="entry name" value="PMEI"/>
    <property type="match status" value="1"/>
</dbReference>
<dbReference type="InterPro" id="IPR006501">
    <property type="entry name" value="Pectinesterase_inhib_dom"/>
</dbReference>
<dbReference type="SUPFAM" id="SSF101148">
    <property type="entry name" value="Plant invertase/pectin methylesterase inhibitor"/>
    <property type="match status" value="1"/>
</dbReference>
<sequence length="188" mass="20753">MASSISYAVFIASLLLHLSSSPAPFANARVSQLVRSVCKQTQEEFGYTYRQCVKSLWKDIPIRSATNLKDLDIAVLKLAAANAAQAKATFEKAFNATDKNTNGTVAIKQCVDSYDFALGAFVFAVRGVNDSDKSVTKILTQAQDDLVRCQRALASFEVQLPMPISTTNFWVMLYRDVAFLVTSQFFNI</sequence>
<keyword evidence="4" id="KW-1185">Reference proteome</keyword>
<dbReference type="Pfam" id="PF04043">
    <property type="entry name" value="PMEI"/>
    <property type="match status" value="1"/>
</dbReference>
<dbReference type="PANTHER" id="PTHR31890">
    <property type="entry name" value="PLANT INVERTASE/PECTIN METHYLESTERASE INHIBITOR SUPERFAMILY PROTEIN"/>
    <property type="match status" value="1"/>
</dbReference>
<reference evidence="3 4" key="3">
    <citation type="submission" date="2019-11" db="EMBL/GenBank/DDBJ databases">
        <title>A de novo genome assembly of a pear dwarfing rootstock.</title>
        <authorList>
            <person name="Wang F."/>
            <person name="Wang J."/>
            <person name="Li S."/>
            <person name="Zhang Y."/>
            <person name="Fang M."/>
            <person name="Ma L."/>
            <person name="Zhao Y."/>
            <person name="Jiang S."/>
        </authorList>
    </citation>
    <scope>NUCLEOTIDE SEQUENCE [LARGE SCALE GENOMIC DNA]</scope>
    <source>
        <strain evidence="3">S2</strain>
        <tissue evidence="3">Leaf</tissue>
    </source>
</reference>
<organism evidence="3 4">
    <name type="scientific">Pyrus ussuriensis x Pyrus communis</name>
    <dbReference type="NCBI Taxonomy" id="2448454"/>
    <lineage>
        <taxon>Eukaryota</taxon>
        <taxon>Viridiplantae</taxon>
        <taxon>Streptophyta</taxon>
        <taxon>Embryophyta</taxon>
        <taxon>Tracheophyta</taxon>
        <taxon>Spermatophyta</taxon>
        <taxon>Magnoliopsida</taxon>
        <taxon>eudicotyledons</taxon>
        <taxon>Gunneridae</taxon>
        <taxon>Pentapetalae</taxon>
        <taxon>rosids</taxon>
        <taxon>fabids</taxon>
        <taxon>Rosales</taxon>
        <taxon>Rosaceae</taxon>
        <taxon>Amygdaloideae</taxon>
        <taxon>Maleae</taxon>
        <taxon>Pyrus</taxon>
    </lineage>
</organism>
<dbReference type="InterPro" id="IPR035513">
    <property type="entry name" value="Invertase/methylesterase_inhib"/>
</dbReference>
<dbReference type="Gene3D" id="1.20.140.40">
    <property type="entry name" value="Invertase/pectin methylesterase inhibitor family protein"/>
    <property type="match status" value="1"/>
</dbReference>
<feature type="domain" description="Pectinesterase inhibitor" evidence="2">
    <location>
        <begin position="29"/>
        <end position="172"/>
    </location>
</feature>
<dbReference type="Proteomes" id="UP000327157">
    <property type="component" value="Chromosome 3"/>
</dbReference>
<protein>
    <submittedName>
        <fullName evidence="3">DNA polymerase epsilon catalytic subunit A-like</fullName>
    </submittedName>
</protein>
<dbReference type="OrthoDB" id="1191648at2759"/>
<dbReference type="GO" id="GO:0004857">
    <property type="term" value="F:enzyme inhibitor activity"/>
    <property type="evidence" value="ECO:0007669"/>
    <property type="project" value="InterPro"/>
</dbReference>
<evidence type="ECO:0000259" key="2">
    <source>
        <dbReference type="SMART" id="SM00856"/>
    </source>
</evidence>
<evidence type="ECO:0000313" key="4">
    <source>
        <dbReference type="Proteomes" id="UP000327157"/>
    </source>
</evidence>
<accession>A0A5N5GHE8</accession>
<gene>
    <name evidence="3" type="ORF">D8674_021544</name>
</gene>
<keyword evidence="1" id="KW-0732">Signal</keyword>
<dbReference type="NCBIfam" id="TIGR01614">
    <property type="entry name" value="PME_inhib"/>
    <property type="match status" value="1"/>
</dbReference>
<comment type="caution">
    <text evidence="3">The sequence shown here is derived from an EMBL/GenBank/DDBJ whole genome shotgun (WGS) entry which is preliminary data.</text>
</comment>
<dbReference type="AlphaFoldDB" id="A0A5N5GHE8"/>
<reference evidence="4" key="2">
    <citation type="submission" date="2019-10" db="EMBL/GenBank/DDBJ databases">
        <title>A de novo genome assembly of a pear dwarfing rootstock.</title>
        <authorList>
            <person name="Wang F."/>
            <person name="Wang J."/>
            <person name="Li S."/>
            <person name="Zhang Y."/>
            <person name="Fang M."/>
            <person name="Ma L."/>
            <person name="Zhao Y."/>
            <person name="Jiang S."/>
        </authorList>
    </citation>
    <scope>NUCLEOTIDE SEQUENCE [LARGE SCALE GENOMIC DNA]</scope>
</reference>
<feature type="signal peptide" evidence="1">
    <location>
        <begin position="1"/>
        <end position="28"/>
    </location>
</feature>